<feature type="region of interest" description="Disordered" evidence="2">
    <location>
        <begin position="1"/>
        <end position="22"/>
    </location>
</feature>
<accession>A0A9W6HUN5</accession>
<reference evidence="3" key="2">
    <citation type="submission" date="2023-01" db="EMBL/GenBank/DDBJ databases">
        <authorList>
            <person name="Sun Q."/>
            <person name="Evtushenko L."/>
        </authorList>
    </citation>
    <scope>NUCLEOTIDE SEQUENCE</scope>
    <source>
        <strain evidence="3">VKM Ac-1958</strain>
    </source>
</reference>
<evidence type="ECO:0000256" key="1">
    <source>
        <dbReference type="ARBA" id="ARBA00022679"/>
    </source>
</evidence>
<evidence type="ECO:0000313" key="3">
    <source>
        <dbReference type="EMBL" id="GLK02958.1"/>
    </source>
</evidence>
<sequence length="391" mass="40539">MGAFKHGARHLQQEASATPGRLSGLTAGRGYSRIMVQLRVVLDQTGSPTAGDDAWVARSLARGLVETAPAGCDVAAIVPNGAEDTMIPGVSEVHRMRLGRRELAAAWQFGVPAGVGAGMIHAPSLLAPLVRHDRVHNHDQTVVTIWDLCAWENTAGLPTSTAAWQRAMLRRAVRHADAVVVPSHAIAARLGEHAAFGDRVRVIAGAAPTGFAVPADATQRREDLLIPDRYVVIVGRGDQLGDGFAAAAAAGLEAVVLDVAEGAEPEVVARGAAAGLSERAVHARGRGEVRDRASVIGGAEALLVAGDGFAWPWRAIEALALGVPVVAVASDVHADVLADGAALVGVDELADALIDAVGDGAQRARVLAADRGRAFSWQGAAERVWALHAEL</sequence>
<dbReference type="EMBL" id="BSET01000002">
    <property type="protein sequence ID" value="GLK02958.1"/>
    <property type="molecule type" value="Genomic_DNA"/>
</dbReference>
<dbReference type="Gene3D" id="3.40.50.2000">
    <property type="entry name" value="Glycogen Phosphorylase B"/>
    <property type="match status" value="2"/>
</dbReference>
<dbReference type="SUPFAM" id="SSF53756">
    <property type="entry name" value="UDP-Glycosyltransferase/glycogen phosphorylase"/>
    <property type="match status" value="1"/>
</dbReference>
<dbReference type="GO" id="GO:0016757">
    <property type="term" value="F:glycosyltransferase activity"/>
    <property type="evidence" value="ECO:0007669"/>
    <property type="project" value="TreeGrafter"/>
</dbReference>
<evidence type="ECO:0008006" key="5">
    <source>
        <dbReference type="Google" id="ProtNLM"/>
    </source>
</evidence>
<gene>
    <name evidence="3" type="ORF">GCM10017596_26730</name>
</gene>
<dbReference type="PANTHER" id="PTHR46401:SF2">
    <property type="entry name" value="GLYCOSYLTRANSFERASE WBBK-RELATED"/>
    <property type="match status" value="1"/>
</dbReference>
<dbReference type="Proteomes" id="UP001142325">
    <property type="component" value="Unassembled WGS sequence"/>
</dbReference>
<dbReference type="GO" id="GO:0009103">
    <property type="term" value="P:lipopolysaccharide biosynthetic process"/>
    <property type="evidence" value="ECO:0007669"/>
    <property type="project" value="TreeGrafter"/>
</dbReference>
<organism evidence="3 4">
    <name type="scientific">Microbacterium keratanolyticum</name>
    <dbReference type="NCBI Taxonomy" id="67574"/>
    <lineage>
        <taxon>Bacteria</taxon>
        <taxon>Bacillati</taxon>
        <taxon>Actinomycetota</taxon>
        <taxon>Actinomycetes</taxon>
        <taxon>Micrococcales</taxon>
        <taxon>Microbacteriaceae</taxon>
        <taxon>Microbacterium</taxon>
    </lineage>
</organism>
<comment type="caution">
    <text evidence="3">The sequence shown here is derived from an EMBL/GenBank/DDBJ whole genome shotgun (WGS) entry which is preliminary data.</text>
</comment>
<evidence type="ECO:0000256" key="2">
    <source>
        <dbReference type="SAM" id="MobiDB-lite"/>
    </source>
</evidence>
<evidence type="ECO:0000313" key="4">
    <source>
        <dbReference type="Proteomes" id="UP001142325"/>
    </source>
</evidence>
<keyword evidence="4" id="KW-1185">Reference proteome</keyword>
<dbReference type="AlphaFoldDB" id="A0A9W6HUN5"/>
<dbReference type="PANTHER" id="PTHR46401">
    <property type="entry name" value="GLYCOSYLTRANSFERASE WBBK-RELATED"/>
    <property type="match status" value="1"/>
</dbReference>
<reference evidence="3" key="1">
    <citation type="journal article" date="2014" name="Int. J. Syst. Evol. Microbiol.">
        <title>Complete genome sequence of Corynebacterium casei LMG S-19264T (=DSM 44701T), isolated from a smear-ripened cheese.</title>
        <authorList>
            <consortium name="US DOE Joint Genome Institute (JGI-PGF)"/>
            <person name="Walter F."/>
            <person name="Albersmeier A."/>
            <person name="Kalinowski J."/>
            <person name="Ruckert C."/>
        </authorList>
    </citation>
    <scope>NUCLEOTIDE SEQUENCE</scope>
    <source>
        <strain evidence="3">VKM Ac-1958</strain>
    </source>
</reference>
<protein>
    <recommendedName>
        <fullName evidence="5">D-inositol 3-phosphate glycosyltransferase</fullName>
    </recommendedName>
</protein>
<keyword evidence="1" id="KW-0808">Transferase</keyword>
<name>A0A9W6HUN5_9MICO</name>
<proteinExistence type="predicted"/>